<dbReference type="Proteomes" id="UP000466388">
    <property type="component" value="Unassembled WGS sequence"/>
</dbReference>
<keyword evidence="7" id="KW-1185">Reference proteome</keyword>
<organism evidence="6 7">
    <name type="scientific">Secundilactobacillus folii</name>
    <dbReference type="NCBI Taxonomy" id="2678357"/>
    <lineage>
        <taxon>Bacteria</taxon>
        <taxon>Bacillati</taxon>
        <taxon>Bacillota</taxon>
        <taxon>Bacilli</taxon>
        <taxon>Lactobacillales</taxon>
        <taxon>Lactobacillaceae</taxon>
        <taxon>Secundilactobacillus</taxon>
    </lineage>
</organism>
<protein>
    <recommendedName>
        <fullName evidence="5">Flavodoxin-like fold domain-containing protein</fullName>
    </recommendedName>
</protein>
<dbReference type="Pfam" id="PF02525">
    <property type="entry name" value="Flavodoxin_2"/>
    <property type="match status" value="1"/>
</dbReference>
<evidence type="ECO:0000259" key="5">
    <source>
        <dbReference type="Pfam" id="PF02525"/>
    </source>
</evidence>
<evidence type="ECO:0000256" key="1">
    <source>
        <dbReference type="ARBA" id="ARBA00001974"/>
    </source>
</evidence>
<dbReference type="PANTHER" id="PTHR46305">
    <property type="match status" value="1"/>
</dbReference>
<dbReference type="InterPro" id="IPR052397">
    <property type="entry name" value="NADPH-QR_MdaB"/>
</dbReference>
<reference evidence="6 7" key="1">
    <citation type="submission" date="2019-11" db="EMBL/GenBank/DDBJ databases">
        <title>Lactobacillus sp. nov. CRM56-3, isolated from fermented tea leaves.</title>
        <authorList>
            <person name="Phuengjayaem S."/>
            <person name="Tanasupawat S."/>
        </authorList>
    </citation>
    <scope>NUCLEOTIDE SEQUENCE [LARGE SCALE GENOMIC DNA]</scope>
    <source>
        <strain evidence="6 7">CRM56-3</strain>
    </source>
</reference>
<proteinExistence type="inferred from homology"/>
<evidence type="ECO:0000256" key="4">
    <source>
        <dbReference type="ARBA" id="ARBA00037981"/>
    </source>
</evidence>
<feature type="domain" description="Flavodoxin-like fold" evidence="5">
    <location>
        <begin position="35"/>
        <end position="188"/>
    </location>
</feature>
<dbReference type="SUPFAM" id="SSF52218">
    <property type="entry name" value="Flavoproteins"/>
    <property type="match status" value="1"/>
</dbReference>
<dbReference type="InterPro" id="IPR029039">
    <property type="entry name" value="Flavoprotein-like_sf"/>
</dbReference>
<comment type="similarity">
    <text evidence="4">Belongs to the oxidoreductase MdaB family.</text>
</comment>
<keyword evidence="3" id="KW-0274">FAD</keyword>
<comment type="caution">
    <text evidence="6">The sequence shown here is derived from an EMBL/GenBank/DDBJ whole genome shotgun (WGS) entry which is preliminary data.</text>
</comment>
<keyword evidence="2" id="KW-0285">Flavoprotein</keyword>
<dbReference type="AlphaFoldDB" id="A0A7X2XVA8"/>
<evidence type="ECO:0000313" key="7">
    <source>
        <dbReference type="Proteomes" id="UP000466388"/>
    </source>
</evidence>
<comment type="cofactor">
    <cofactor evidence="1">
        <name>FAD</name>
        <dbReference type="ChEBI" id="CHEBI:57692"/>
    </cofactor>
</comment>
<sequence>MMMVDFKCQHRYRAFKPNLQHELNSYHVPKEVTAMKILLINGYTPHPDAGGKLTQMLVDLSQNTLAAHNDLQLTAVTNYQAGEEYEKFRWADLILLFFPLYWYAVPWGLKRYIDDVFALHKFYDADENGQPVALMTGKQFAYVTTLAAVPETYAPNNALTKGLTVPDLLQPLDISFRYVGIDQCQNFHNQVYFDVYNAAQIPLIKAALLNELAKL</sequence>
<dbReference type="PANTHER" id="PTHR46305:SF3">
    <property type="entry name" value="NADPH:QUINONE OXIDOREDUCTASE MDAB"/>
    <property type="match status" value="1"/>
</dbReference>
<gene>
    <name evidence="6" type="ORF">GM612_06465</name>
</gene>
<dbReference type="EMBL" id="WNJO01000006">
    <property type="protein sequence ID" value="MTV82294.1"/>
    <property type="molecule type" value="Genomic_DNA"/>
</dbReference>
<dbReference type="InterPro" id="IPR003680">
    <property type="entry name" value="Flavodoxin_fold"/>
</dbReference>
<evidence type="ECO:0000256" key="3">
    <source>
        <dbReference type="ARBA" id="ARBA00022827"/>
    </source>
</evidence>
<dbReference type="Gene3D" id="3.40.50.360">
    <property type="match status" value="1"/>
</dbReference>
<evidence type="ECO:0000256" key="2">
    <source>
        <dbReference type="ARBA" id="ARBA00022630"/>
    </source>
</evidence>
<name>A0A7X2XVA8_9LACO</name>
<evidence type="ECO:0000313" key="6">
    <source>
        <dbReference type="EMBL" id="MTV82294.1"/>
    </source>
</evidence>
<accession>A0A7X2XVA8</accession>